<evidence type="ECO:0000259" key="5">
    <source>
        <dbReference type="PROSITE" id="PS51149"/>
    </source>
</evidence>
<dbReference type="Pfam" id="PF02901">
    <property type="entry name" value="PFL-like"/>
    <property type="match status" value="1"/>
</dbReference>
<dbReference type="InterPro" id="IPR004184">
    <property type="entry name" value="PFL_dom"/>
</dbReference>
<name>A0A938X732_9FIRM</name>
<evidence type="ECO:0000313" key="7">
    <source>
        <dbReference type="EMBL" id="MBM6921707.1"/>
    </source>
</evidence>
<evidence type="ECO:0000256" key="2">
    <source>
        <dbReference type="ARBA" id="ARBA00023239"/>
    </source>
</evidence>
<dbReference type="Pfam" id="PF01228">
    <property type="entry name" value="Gly_radical"/>
    <property type="match status" value="1"/>
</dbReference>
<reference evidence="7" key="1">
    <citation type="submission" date="2020-08" db="EMBL/GenBank/DDBJ databases">
        <authorList>
            <person name="Cejkova D."/>
            <person name="Kubasova T."/>
            <person name="Jahodarova E."/>
            <person name="Rychlik I."/>
        </authorList>
    </citation>
    <scope>NUCLEOTIDE SEQUENCE</scope>
    <source>
        <strain evidence="7">An559</strain>
    </source>
</reference>
<evidence type="ECO:0000259" key="6">
    <source>
        <dbReference type="PROSITE" id="PS51554"/>
    </source>
</evidence>
<evidence type="ECO:0000256" key="3">
    <source>
        <dbReference type="PROSITE-ProRule" id="PRU00493"/>
    </source>
</evidence>
<dbReference type="GO" id="GO:0005829">
    <property type="term" value="C:cytosol"/>
    <property type="evidence" value="ECO:0007669"/>
    <property type="project" value="TreeGrafter"/>
</dbReference>
<proteinExistence type="predicted"/>
<feature type="modified residue" description="Glycine radical" evidence="3">
    <location>
        <position position="716"/>
    </location>
</feature>
<organism evidence="7 8">
    <name type="scientific">Merdimmobilis hominis</name>
    <dbReference type="NCBI Taxonomy" id="2897707"/>
    <lineage>
        <taxon>Bacteria</taxon>
        <taxon>Bacillati</taxon>
        <taxon>Bacillota</taxon>
        <taxon>Clostridia</taxon>
        <taxon>Eubacteriales</taxon>
        <taxon>Oscillospiraceae</taxon>
        <taxon>Merdimmobilis</taxon>
    </lineage>
</organism>
<dbReference type="SUPFAM" id="SSF51998">
    <property type="entry name" value="PFL-like glycyl radical enzymes"/>
    <property type="match status" value="1"/>
</dbReference>
<gene>
    <name evidence="7" type="ORF">H6A12_11160</name>
</gene>
<keyword evidence="8" id="KW-1185">Reference proteome</keyword>
<feature type="region of interest" description="Disordered" evidence="4">
    <location>
        <begin position="602"/>
        <end position="630"/>
    </location>
</feature>
<dbReference type="PROSITE" id="PS51149">
    <property type="entry name" value="GLY_RADICAL_2"/>
    <property type="match status" value="1"/>
</dbReference>
<dbReference type="PANTHER" id="PTHR43641">
    <property type="entry name" value="FORMATE ACETYLTRANSFERASE 3-RELATED"/>
    <property type="match status" value="1"/>
</dbReference>
<comment type="caution">
    <text evidence="7">The sequence shown here is derived from an EMBL/GenBank/DDBJ whole genome shotgun (WGS) entry which is preliminary data.</text>
</comment>
<evidence type="ECO:0000256" key="4">
    <source>
        <dbReference type="SAM" id="MobiDB-lite"/>
    </source>
</evidence>
<evidence type="ECO:0000256" key="1">
    <source>
        <dbReference type="ARBA" id="ARBA00022818"/>
    </source>
</evidence>
<dbReference type="Proteomes" id="UP000774750">
    <property type="component" value="Unassembled WGS sequence"/>
</dbReference>
<dbReference type="InterPro" id="IPR051215">
    <property type="entry name" value="GRE"/>
</dbReference>
<evidence type="ECO:0008006" key="9">
    <source>
        <dbReference type="Google" id="ProtNLM"/>
    </source>
</evidence>
<feature type="domain" description="PFL" evidence="6">
    <location>
        <begin position="1"/>
        <end position="616"/>
    </location>
</feature>
<reference evidence="7" key="2">
    <citation type="journal article" date="2021" name="Sci. Rep.">
        <title>The distribution of antibiotic resistance genes in chicken gut microbiota commensals.</title>
        <authorList>
            <person name="Juricova H."/>
            <person name="Matiasovicova J."/>
            <person name="Kubasova T."/>
            <person name="Cejkova D."/>
            <person name="Rychlik I."/>
        </authorList>
    </citation>
    <scope>NUCLEOTIDE SEQUENCE</scope>
    <source>
        <strain evidence="7">An559</strain>
    </source>
</reference>
<keyword evidence="1 3" id="KW-0556">Organic radical</keyword>
<feature type="domain" description="Glycine radical" evidence="5">
    <location>
        <begin position="623"/>
        <end position="741"/>
    </location>
</feature>
<keyword evidence="2" id="KW-0456">Lyase</keyword>
<dbReference type="InterPro" id="IPR001150">
    <property type="entry name" value="Gly_radical"/>
</dbReference>
<protein>
    <recommendedName>
        <fullName evidence="9">Formate C-acetyltransferase</fullName>
    </recommendedName>
</protein>
<dbReference type="Gene3D" id="3.20.70.20">
    <property type="match status" value="1"/>
</dbReference>
<dbReference type="PROSITE" id="PS51554">
    <property type="entry name" value="PFL"/>
    <property type="match status" value="1"/>
</dbReference>
<accession>A0A938X732</accession>
<dbReference type="GO" id="GO:0016829">
    <property type="term" value="F:lyase activity"/>
    <property type="evidence" value="ECO:0007669"/>
    <property type="project" value="UniProtKB-KW"/>
</dbReference>
<sequence>MFYNAKQDLDYALAFTRTYQSEPDKALREAKCLALQVPYVLEPIGDEDLIVGYMKHGFVGFSPQYGGSYTYYYWDDRVVEALDSIRDTVDESYIEQIEQMRAFWKKENTEAKVRARFYEKYHKQIAVGRYYYAVCRVAGMNVDLKLLVTEGLPGLRRRIASLSAENGDSTFYDALEMSLDVIADACTMYRDSAEQMLCDPTLCERRLHELTQIRNNFAWIKDNAPRTFKEALQLIWIYAVCSDLMNFGRLDETLGSFYANDVRENRIDEEEAIRWLSSFYKAIIRVSKVHDSRIIIGGKGRTNPEEADKLALLFIETSKRVIDVVPQLTLRYYIGMNEELMDKTLENIAAGAVYPIVYSDETVVPSVMKSYGISEEEAAKHWVPLGCGEYIMEGCGAATPNTGVTLAQALDVVLHRGYDSFTNTLQAENMKDVSEYETFEDLFSAYSEMMRVPCEEMAYHEQLNYQVAGEESEYLYLSLLTHDCMEKGKGIFSGGCRYLCATSEIFGLITCADSLTAIKHCVYDQKLFTLTELVRMLDANFVGYEKERQALLNAPKYGNDDDEADEIAVRVLNNISDLHTEGGKQTNLYRYHIVSVNNSGSAERGKVTSATPCGRKAGEPLSNGNSPSIGGDKNGLTATLNSMRKFDASKHVGVVHNIRFNKDLLKNQFDKIKMLLEIFYENNGVQTNLSSIGKDDLEQAMIHPEKYQNLIVRIGGFSARFVELSPIVQHELLLRTTVEEC</sequence>
<dbReference type="RefSeq" id="WP_204447882.1">
    <property type="nucleotide sequence ID" value="NZ_JACJKY010000023.1"/>
</dbReference>
<dbReference type="AlphaFoldDB" id="A0A938X732"/>
<dbReference type="PANTHER" id="PTHR43641:SF2">
    <property type="entry name" value="DEHYDRATASE YBIW-RELATED"/>
    <property type="match status" value="1"/>
</dbReference>
<dbReference type="EMBL" id="JACJKY010000023">
    <property type="protein sequence ID" value="MBM6921707.1"/>
    <property type="molecule type" value="Genomic_DNA"/>
</dbReference>
<evidence type="ECO:0000313" key="8">
    <source>
        <dbReference type="Proteomes" id="UP000774750"/>
    </source>
</evidence>